<evidence type="ECO:0000256" key="1">
    <source>
        <dbReference type="SAM" id="SignalP"/>
    </source>
</evidence>
<dbReference type="EMBL" id="JAVHJL010000007">
    <property type="protein sequence ID" value="KAK6500420.1"/>
    <property type="molecule type" value="Genomic_DNA"/>
</dbReference>
<gene>
    <name evidence="2" type="ORF">TWF481_010764</name>
</gene>
<keyword evidence="1" id="KW-0732">Signal</keyword>
<evidence type="ECO:0000313" key="3">
    <source>
        <dbReference type="Proteomes" id="UP001370758"/>
    </source>
</evidence>
<organism evidence="2 3">
    <name type="scientific">Arthrobotrys musiformis</name>
    <dbReference type="NCBI Taxonomy" id="47236"/>
    <lineage>
        <taxon>Eukaryota</taxon>
        <taxon>Fungi</taxon>
        <taxon>Dikarya</taxon>
        <taxon>Ascomycota</taxon>
        <taxon>Pezizomycotina</taxon>
        <taxon>Orbiliomycetes</taxon>
        <taxon>Orbiliales</taxon>
        <taxon>Orbiliaceae</taxon>
        <taxon>Arthrobotrys</taxon>
    </lineage>
</organism>
<dbReference type="Proteomes" id="UP001370758">
    <property type="component" value="Unassembled WGS sequence"/>
</dbReference>
<evidence type="ECO:0008006" key="4">
    <source>
        <dbReference type="Google" id="ProtNLM"/>
    </source>
</evidence>
<evidence type="ECO:0000313" key="2">
    <source>
        <dbReference type="EMBL" id="KAK6500420.1"/>
    </source>
</evidence>
<protein>
    <recommendedName>
        <fullName evidence="4">Glycoside hydrolase 131 catalytic N-terminal domain-containing protein</fullName>
    </recommendedName>
</protein>
<accession>A0AAV9W336</accession>
<feature type="chain" id="PRO_5043575349" description="Glycoside hydrolase 131 catalytic N-terminal domain-containing protein" evidence="1">
    <location>
        <begin position="17"/>
        <end position="355"/>
    </location>
</feature>
<reference evidence="2 3" key="1">
    <citation type="submission" date="2023-08" db="EMBL/GenBank/DDBJ databases">
        <authorList>
            <person name="Palmer J.M."/>
        </authorList>
    </citation>
    <scope>NUCLEOTIDE SEQUENCE [LARGE SCALE GENOMIC DNA]</scope>
    <source>
        <strain evidence="2 3">TWF481</strain>
    </source>
</reference>
<feature type="signal peptide" evidence="1">
    <location>
        <begin position="1"/>
        <end position="16"/>
    </location>
</feature>
<dbReference type="AlphaFoldDB" id="A0AAV9W336"/>
<sequence>MPSLITLLPFLAAANALVPAPRPRAAGNAVALGTSADVYVHNDLWNKSLTVSTIGTKHLRVQPPAAINIPGGKTEKFPVQADGQGQGRIELKAKPHGTISESKFSIDLGSSPYKTGISQDVTPFKGHEYASFVAPLESQIAGHDFDLHLLTGRGISATELALAQSKLDGAIQTVVKLFQGNEFYILNTNVTGVYDTYKADIKINYLELNKGPDGGHIFKAIFTGDYEYQMTVTKDGASKTLGHKETGSSTFITGDVKIGSLIEFTAKTYQVSVGDVKFTGEHFPEFSNAAWPEYSKDAALYSAVINTSDNQRSRYCFNHNIENYNILLSLSTGIAARSEVSKEFTFFQNGFELVF</sequence>
<proteinExistence type="predicted"/>
<comment type="caution">
    <text evidence="2">The sequence shown here is derived from an EMBL/GenBank/DDBJ whole genome shotgun (WGS) entry which is preliminary data.</text>
</comment>
<name>A0AAV9W336_9PEZI</name>
<keyword evidence="3" id="KW-1185">Reference proteome</keyword>